<organism evidence="2 3">
    <name type="scientific">Candidatus Scalindua rubra</name>
    <dbReference type="NCBI Taxonomy" id="1872076"/>
    <lineage>
        <taxon>Bacteria</taxon>
        <taxon>Pseudomonadati</taxon>
        <taxon>Planctomycetota</taxon>
        <taxon>Candidatus Brocadiia</taxon>
        <taxon>Candidatus Brocadiales</taxon>
        <taxon>Candidatus Scalinduaceae</taxon>
        <taxon>Candidatus Scalindua</taxon>
    </lineage>
</organism>
<evidence type="ECO:0000259" key="1">
    <source>
        <dbReference type="Pfam" id="PF00156"/>
    </source>
</evidence>
<dbReference type="AlphaFoldDB" id="A0A1E3XEE6"/>
<dbReference type="InterPro" id="IPR000836">
    <property type="entry name" value="PRTase_dom"/>
</dbReference>
<dbReference type="Proteomes" id="UP000094056">
    <property type="component" value="Unassembled WGS sequence"/>
</dbReference>
<name>A0A1E3XEE6_9BACT</name>
<accession>A0A1E3XEE6</accession>
<sequence>MQRLIENTSLKNKLYVFKDRKAAGILLAQRLLGYKDTDGIVLGIPSGGVPVAAEIAKALMLPLDLIIVRKVQIPYNTEAGFGAVSPDNKILLNEDFLKNLNLSEKEVEQQIQRTTKIIKTRNILFRKGVVFPSIKNKVVIIVDDGLASGYTMLSAIDFVRRHESQKIVVAVPTGLEKTVYYILSQVEELVCLNVRSGFIFAVADAYENWHDIEDNEVISIIKNFYKLKN</sequence>
<dbReference type="SUPFAM" id="SSF53271">
    <property type="entry name" value="PRTase-like"/>
    <property type="match status" value="1"/>
</dbReference>
<evidence type="ECO:0000313" key="2">
    <source>
        <dbReference type="EMBL" id="ODS34006.1"/>
    </source>
</evidence>
<proteinExistence type="predicted"/>
<dbReference type="Gene3D" id="3.40.50.2020">
    <property type="match status" value="1"/>
</dbReference>
<dbReference type="CDD" id="cd06223">
    <property type="entry name" value="PRTases_typeI"/>
    <property type="match status" value="1"/>
</dbReference>
<dbReference type="Gene3D" id="3.30.1310.20">
    <property type="entry name" value="PRTase-like"/>
    <property type="match status" value="1"/>
</dbReference>
<protein>
    <recommendedName>
        <fullName evidence="1">Phosphoribosyltransferase domain-containing protein</fullName>
    </recommendedName>
</protein>
<dbReference type="Pfam" id="PF00156">
    <property type="entry name" value="Pribosyltran"/>
    <property type="match status" value="1"/>
</dbReference>
<reference evidence="2 3" key="1">
    <citation type="submission" date="2016-07" db="EMBL/GenBank/DDBJ databases">
        <title>Draft genome of Scalindua rubra, obtained from a brine-seawater interface in the Red Sea, sheds light on salt adaptation in anammox bacteria.</title>
        <authorList>
            <person name="Speth D.R."/>
            <person name="Lagkouvardos I."/>
            <person name="Wang Y."/>
            <person name="Qian P.-Y."/>
            <person name="Dutilh B.E."/>
            <person name="Jetten M.S."/>
        </authorList>
    </citation>
    <scope>NUCLEOTIDE SEQUENCE [LARGE SCALE GENOMIC DNA]</scope>
    <source>
        <strain evidence="2">BSI-1</strain>
    </source>
</reference>
<evidence type="ECO:0000313" key="3">
    <source>
        <dbReference type="Proteomes" id="UP000094056"/>
    </source>
</evidence>
<feature type="domain" description="Phosphoribosyltransferase" evidence="1">
    <location>
        <begin position="26"/>
        <end position="173"/>
    </location>
</feature>
<dbReference type="InterPro" id="IPR029057">
    <property type="entry name" value="PRTase-like"/>
</dbReference>
<gene>
    <name evidence="2" type="ORF">SCARUB_00877</name>
</gene>
<comment type="caution">
    <text evidence="2">The sequence shown here is derived from an EMBL/GenBank/DDBJ whole genome shotgun (WGS) entry which is preliminary data.</text>
</comment>
<dbReference type="EMBL" id="MAYW01000015">
    <property type="protein sequence ID" value="ODS34006.1"/>
    <property type="molecule type" value="Genomic_DNA"/>
</dbReference>